<dbReference type="CDD" id="cd00067">
    <property type="entry name" value="GAL4"/>
    <property type="match status" value="1"/>
</dbReference>
<dbReference type="HOGENOM" id="CLU_019691_1_0_1"/>
<organism evidence="9 10">
    <name type="scientific">Cochliobolus carbonum (strain 26-R-13)</name>
    <name type="common">Maize leaf spot fungus</name>
    <name type="synonym">Bipolaris zeicola</name>
    <dbReference type="NCBI Taxonomy" id="930089"/>
    <lineage>
        <taxon>Eukaryota</taxon>
        <taxon>Fungi</taxon>
        <taxon>Dikarya</taxon>
        <taxon>Ascomycota</taxon>
        <taxon>Pezizomycotina</taxon>
        <taxon>Dothideomycetes</taxon>
        <taxon>Pleosporomycetidae</taxon>
        <taxon>Pleosporales</taxon>
        <taxon>Pleosporineae</taxon>
        <taxon>Pleosporaceae</taxon>
        <taxon>Bipolaris</taxon>
    </lineage>
</organism>
<dbReference type="Pfam" id="PF00172">
    <property type="entry name" value="Zn_clus"/>
    <property type="match status" value="1"/>
</dbReference>
<dbReference type="GeneID" id="19147028"/>
<name>W6YV98_COCC2</name>
<feature type="region of interest" description="Disordered" evidence="7">
    <location>
        <begin position="47"/>
        <end position="116"/>
    </location>
</feature>
<dbReference type="SUPFAM" id="SSF57701">
    <property type="entry name" value="Zn2/Cys6 DNA-binding domain"/>
    <property type="match status" value="1"/>
</dbReference>
<dbReference type="GO" id="GO:0009410">
    <property type="term" value="P:response to xenobiotic stimulus"/>
    <property type="evidence" value="ECO:0007669"/>
    <property type="project" value="TreeGrafter"/>
</dbReference>
<keyword evidence="1" id="KW-0479">Metal-binding</keyword>
<feature type="compositionally biased region" description="Low complexity" evidence="7">
    <location>
        <begin position="89"/>
        <end position="101"/>
    </location>
</feature>
<proteinExistence type="predicted"/>
<evidence type="ECO:0000256" key="3">
    <source>
        <dbReference type="ARBA" id="ARBA00023015"/>
    </source>
</evidence>
<dbReference type="RefSeq" id="XP_007706372.1">
    <property type="nucleotide sequence ID" value="XM_007708182.1"/>
</dbReference>
<dbReference type="PROSITE" id="PS50048">
    <property type="entry name" value="ZN2_CY6_FUNGAL_2"/>
    <property type="match status" value="1"/>
</dbReference>
<dbReference type="SMART" id="SM00066">
    <property type="entry name" value="GAL4"/>
    <property type="match status" value="1"/>
</dbReference>
<keyword evidence="10" id="KW-1185">Reference proteome</keyword>
<dbReference type="EMBL" id="KI964537">
    <property type="protein sequence ID" value="EUC39424.1"/>
    <property type="molecule type" value="Genomic_DNA"/>
</dbReference>
<dbReference type="GO" id="GO:0003677">
    <property type="term" value="F:DNA binding"/>
    <property type="evidence" value="ECO:0007669"/>
    <property type="project" value="UniProtKB-KW"/>
</dbReference>
<keyword evidence="5" id="KW-0804">Transcription</keyword>
<accession>W6YV98</accession>
<dbReference type="InterPro" id="IPR007219">
    <property type="entry name" value="XnlR_reg_dom"/>
</dbReference>
<keyword evidence="3" id="KW-0805">Transcription regulation</keyword>
<dbReference type="eggNOG" id="KOG0255">
    <property type="taxonomic scope" value="Eukaryota"/>
</dbReference>
<keyword evidence="6" id="KW-0539">Nucleus</keyword>
<dbReference type="GO" id="GO:0000981">
    <property type="term" value="F:DNA-binding transcription factor activity, RNA polymerase II-specific"/>
    <property type="evidence" value="ECO:0007669"/>
    <property type="project" value="InterPro"/>
</dbReference>
<protein>
    <recommendedName>
        <fullName evidence="8">Zn(2)-C6 fungal-type domain-containing protein</fullName>
    </recommendedName>
</protein>
<dbReference type="AlphaFoldDB" id="W6YV98"/>
<sequence length="579" mass="64624">MNVEDRPRHRQRLRIACDSCRERKRKCDGGRPCNMCLGYGYDCSYRSTPRSRQSQRRAVRPQSIVVQEASPTPAAGTSSLHLDDHQPAQPVQPTQRLQQQVSENHDPQELGNGHQHSPAYLRSVESNSGAAFARLLTVALESSDQSASPMRMLAWNLFLGERQAAIPVQQEALTDILSEPEMRHLASIYFEKFHPCYSFIDKDMLLQSISDNWNQQKTHNALEALLSGVGALALLFSNTQDVETESRLASLAKRLLDPSCADPPSLYSATAWVLRTAYLRVTAKPEEAWLASCSALHIIDAAGLIHCTSRSSAFITSQDPVSIHLRKRVIGVAQHLNIWMSYDLGRSRVSLPNFDNTPLTPQAGEYTVELLDLLPYSQDLDPTNELSVDRLVKALVNVLERTHSEPPSVLAQCNLMLCIHRRLHASKLEISENLMAKVLGLIQKSIQAVRSNIAAHLPWHHVANIPFQTVCTLLVIDTAQSFTLLSEALACVIAVNEAYPTEATREAAVAACTLLRLHRRRREAEIKKHSDMLGLYPSVDFFLQENHGDPLSSDSLQEFSWFNEFLANSDLASGLDPFM</sequence>
<evidence type="ECO:0000256" key="6">
    <source>
        <dbReference type="ARBA" id="ARBA00023242"/>
    </source>
</evidence>
<dbReference type="InterPro" id="IPR001138">
    <property type="entry name" value="Zn2Cys6_DnaBD"/>
</dbReference>
<dbReference type="PANTHER" id="PTHR31779:SF5">
    <property type="entry name" value="ZN(II)2CYS6 TRANSCRIPTION FACTOR (EUROFUNG)"/>
    <property type="match status" value="1"/>
</dbReference>
<dbReference type="CDD" id="cd12148">
    <property type="entry name" value="fungal_TF_MHR"/>
    <property type="match status" value="1"/>
</dbReference>
<gene>
    <name evidence="9" type="ORF">COCCADRAFT_31791</name>
</gene>
<keyword evidence="2" id="KW-0862">Zinc</keyword>
<evidence type="ECO:0000256" key="4">
    <source>
        <dbReference type="ARBA" id="ARBA00023125"/>
    </source>
</evidence>
<keyword evidence="4" id="KW-0238">DNA-binding</keyword>
<evidence type="ECO:0000313" key="10">
    <source>
        <dbReference type="Proteomes" id="UP000053841"/>
    </source>
</evidence>
<dbReference type="OrthoDB" id="9986881at2759"/>
<evidence type="ECO:0000256" key="7">
    <source>
        <dbReference type="SAM" id="MobiDB-lite"/>
    </source>
</evidence>
<reference evidence="9 10" key="1">
    <citation type="journal article" date="2013" name="PLoS Genet.">
        <title>Comparative genome structure, secondary metabolite, and effector coding capacity across Cochliobolus pathogens.</title>
        <authorList>
            <person name="Condon B.J."/>
            <person name="Leng Y."/>
            <person name="Wu D."/>
            <person name="Bushley K.E."/>
            <person name="Ohm R.A."/>
            <person name="Otillar R."/>
            <person name="Martin J."/>
            <person name="Schackwitz W."/>
            <person name="Grimwood J."/>
            <person name="MohdZainudin N."/>
            <person name="Xue C."/>
            <person name="Wang R."/>
            <person name="Manning V.A."/>
            <person name="Dhillon B."/>
            <person name="Tu Z.J."/>
            <person name="Steffenson B.J."/>
            <person name="Salamov A."/>
            <person name="Sun H."/>
            <person name="Lowry S."/>
            <person name="LaButti K."/>
            <person name="Han J."/>
            <person name="Copeland A."/>
            <person name="Lindquist E."/>
            <person name="Barry K."/>
            <person name="Schmutz J."/>
            <person name="Baker S.E."/>
            <person name="Ciuffetti L.M."/>
            <person name="Grigoriev I.V."/>
            <person name="Zhong S."/>
            <person name="Turgeon B.G."/>
        </authorList>
    </citation>
    <scope>NUCLEOTIDE SEQUENCE [LARGE SCALE GENOMIC DNA]</scope>
    <source>
        <strain evidence="9 10">26-R-13</strain>
    </source>
</reference>
<dbReference type="InterPro" id="IPR052478">
    <property type="entry name" value="Metabolite_Synth_Reg"/>
</dbReference>
<dbReference type="PANTHER" id="PTHR31779">
    <property type="entry name" value="2-NITROPROPANE DIOXYGENASE FAMILY, PUTATIVE (AFU_ORTHOLOGUE AFUA_2G17430)-RELATED"/>
    <property type="match status" value="1"/>
</dbReference>
<dbReference type="InterPro" id="IPR036864">
    <property type="entry name" value="Zn2-C6_fun-type_DNA-bd_sf"/>
</dbReference>
<feature type="domain" description="Zn(2)-C6 fungal-type" evidence="8">
    <location>
        <begin position="16"/>
        <end position="45"/>
    </location>
</feature>
<evidence type="ECO:0000256" key="2">
    <source>
        <dbReference type="ARBA" id="ARBA00022833"/>
    </source>
</evidence>
<evidence type="ECO:0000313" key="9">
    <source>
        <dbReference type="EMBL" id="EUC39424.1"/>
    </source>
</evidence>
<evidence type="ECO:0000256" key="5">
    <source>
        <dbReference type="ARBA" id="ARBA00023163"/>
    </source>
</evidence>
<evidence type="ECO:0000256" key="1">
    <source>
        <dbReference type="ARBA" id="ARBA00022723"/>
    </source>
</evidence>
<dbReference type="GO" id="GO:0008270">
    <property type="term" value="F:zinc ion binding"/>
    <property type="evidence" value="ECO:0007669"/>
    <property type="project" value="InterPro"/>
</dbReference>
<dbReference type="Pfam" id="PF04082">
    <property type="entry name" value="Fungal_trans"/>
    <property type="match status" value="1"/>
</dbReference>
<dbReference type="KEGG" id="bze:COCCADRAFT_31791"/>
<dbReference type="Proteomes" id="UP000053841">
    <property type="component" value="Unassembled WGS sequence"/>
</dbReference>
<dbReference type="GO" id="GO:0006351">
    <property type="term" value="P:DNA-templated transcription"/>
    <property type="evidence" value="ECO:0007669"/>
    <property type="project" value="InterPro"/>
</dbReference>
<evidence type="ECO:0000259" key="8">
    <source>
        <dbReference type="PROSITE" id="PS50048"/>
    </source>
</evidence>
<dbReference type="PROSITE" id="PS00463">
    <property type="entry name" value="ZN2_CY6_FUNGAL_1"/>
    <property type="match status" value="1"/>
</dbReference>
<dbReference type="Gene3D" id="4.10.240.10">
    <property type="entry name" value="Zn(2)-C6 fungal-type DNA-binding domain"/>
    <property type="match status" value="1"/>
</dbReference>